<feature type="coiled-coil region" evidence="1">
    <location>
        <begin position="427"/>
        <end position="470"/>
    </location>
</feature>
<dbReference type="RefSeq" id="WP_060913328.1">
    <property type="nucleotide sequence ID" value="NZ_LR215010.1"/>
</dbReference>
<proteinExistence type="predicted"/>
<dbReference type="PROSITE" id="PS51257">
    <property type="entry name" value="PROKAR_LIPOPROTEIN"/>
    <property type="match status" value="1"/>
</dbReference>
<dbReference type="EMBL" id="LR215010">
    <property type="protein sequence ID" value="VEU68797.1"/>
    <property type="molecule type" value="Genomic_DNA"/>
</dbReference>
<evidence type="ECO:0000256" key="1">
    <source>
        <dbReference type="SAM" id="Coils"/>
    </source>
</evidence>
<gene>
    <name evidence="3" type="ORF">NCTC10146_00250</name>
</gene>
<dbReference type="AlphaFoldDB" id="A0A449AQP9"/>
<feature type="chain" id="PRO_5019045770" description="Lipoprotein" evidence="2">
    <location>
        <begin position="26"/>
        <end position="636"/>
    </location>
</feature>
<keyword evidence="1" id="KW-0175">Coiled coil</keyword>
<dbReference type="Proteomes" id="UP000290495">
    <property type="component" value="Chromosome"/>
</dbReference>
<evidence type="ECO:0000313" key="3">
    <source>
        <dbReference type="EMBL" id="VEU68797.1"/>
    </source>
</evidence>
<protein>
    <recommendedName>
        <fullName evidence="5">Lipoprotein</fullName>
    </recommendedName>
</protein>
<keyword evidence="2" id="KW-0732">Signal</keyword>
<evidence type="ECO:0008006" key="5">
    <source>
        <dbReference type="Google" id="ProtNLM"/>
    </source>
</evidence>
<evidence type="ECO:0000256" key="2">
    <source>
        <dbReference type="SAM" id="SignalP"/>
    </source>
</evidence>
<sequence length="636" mass="74124">MFKINKKFKFLFTSSILAASIPFTAVSCLYENDKTVVYAKSFIKENGFLDKERVANKNNKVLVEFENNLYTTNFLTYDFSSINLRFKFNRIEINNKHLSTKLENLLDIKDKSISIIQSKYSELQRMVKQGKEDYQKYLTNNPSRNEQNTNDIKLLLNENDLVLNDFDKKVELVKEKINEYYNKNKGTKTLKEILKLDSEDREETEAIKNEKFIKSNLSSILNVNVYDLSLEKLDLVITHDQIEEILENFVKNTPWAAYYFWFKHEKTATDKSSYKPIADMLTFDKASLSYIIEFSPLIINNGIPSSIFQIIRDKVQNKFANKIKKTESKEVLRTVWDEFIKIAPSYNVKSDLIESTDQGITSGFGPIHLAKGVNSATGNKDDKFKVFNEALSNEETPEFLQNPMKYLEMNIDKVFLEEKEHNVLIEIQKRKSNIDGLKKQISNSKDKKQINNWKSEIRREERAIKNAENKLLSVDKFRKDAALVLGQLKKSPDSSDLKSKLEKIKEPFKKDIETVTKRLEEGIEISQTSHFSLANLFSNLLFLNGVYKTQVIKGYEIEPVLTNDRVTDNSTLEPRKIYKYWVEFEENGKWYIFDVYKMLKSQQSTNTEKVNIDDYISQSIGNLKIDEHYVNNANVK</sequence>
<organism evidence="3 4">
    <name type="scientific">Mycoplasmopsis canis</name>
    <dbReference type="NCBI Taxonomy" id="29555"/>
    <lineage>
        <taxon>Bacteria</taxon>
        <taxon>Bacillati</taxon>
        <taxon>Mycoplasmatota</taxon>
        <taxon>Mycoplasmoidales</taxon>
        <taxon>Metamycoplasmataceae</taxon>
        <taxon>Mycoplasmopsis</taxon>
    </lineage>
</organism>
<reference evidence="3 4" key="1">
    <citation type="submission" date="2019-01" db="EMBL/GenBank/DDBJ databases">
        <authorList>
            <consortium name="Pathogen Informatics"/>
        </authorList>
    </citation>
    <scope>NUCLEOTIDE SEQUENCE [LARGE SCALE GENOMIC DNA]</scope>
    <source>
        <strain evidence="3 4">NCTC10146</strain>
    </source>
</reference>
<feature type="signal peptide" evidence="2">
    <location>
        <begin position="1"/>
        <end position="25"/>
    </location>
</feature>
<accession>A0A449AQP9</accession>
<evidence type="ECO:0000313" key="4">
    <source>
        <dbReference type="Proteomes" id="UP000290495"/>
    </source>
</evidence>
<name>A0A449AQP9_9BACT</name>